<gene>
    <name evidence="1" type="ORF">ILUMI_20478</name>
</gene>
<accession>A0A8K0FYW7</accession>
<keyword evidence="2" id="KW-1185">Reference proteome</keyword>
<comment type="caution">
    <text evidence="1">The sequence shown here is derived from an EMBL/GenBank/DDBJ whole genome shotgun (WGS) entry which is preliminary data.</text>
</comment>
<sequence length="110" mass="12746">KNIKIEYGFFDRPKNFMQNDNKDVGMTTKAYTLSEQSKIRREEKPSWQIKIVFWKTNHFNCLKELCDDDITKILAIGCDGTIVNTGLRSSGANRNEYHQTIAAIHMPVTY</sequence>
<dbReference type="EMBL" id="VTPC01089756">
    <property type="protein sequence ID" value="KAF2885705.1"/>
    <property type="molecule type" value="Genomic_DNA"/>
</dbReference>
<organism evidence="1 2">
    <name type="scientific">Ignelater luminosus</name>
    <name type="common">Cucubano</name>
    <name type="synonym">Pyrophorus luminosus</name>
    <dbReference type="NCBI Taxonomy" id="2038154"/>
    <lineage>
        <taxon>Eukaryota</taxon>
        <taxon>Metazoa</taxon>
        <taxon>Ecdysozoa</taxon>
        <taxon>Arthropoda</taxon>
        <taxon>Hexapoda</taxon>
        <taxon>Insecta</taxon>
        <taxon>Pterygota</taxon>
        <taxon>Neoptera</taxon>
        <taxon>Endopterygota</taxon>
        <taxon>Coleoptera</taxon>
        <taxon>Polyphaga</taxon>
        <taxon>Elateriformia</taxon>
        <taxon>Elateroidea</taxon>
        <taxon>Elateridae</taxon>
        <taxon>Agrypninae</taxon>
        <taxon>Pyrophorini</taxon>
        <taxon>Ignelater</taxon>
    </lineage>
</organism>
<reference evidence="1" key="1">
    <citation type="submission" date="2019-08" db="EMBL/GenBank/DDBJ databases">
        <title>The genome of the North American firefly Photinus pyralis.</title>
        <authorList>
            <consortium name="Photinus pyralis genome working group"/>
            <person name="Fallon T.R."/>
            <person name="Sander Lower S.E."/>
            <person name="Weng J.-K."/>
        </authorList>
    </citation>
    <scope>NUCLEOTIDE SEQUENCE</scope>
    <source>
        <strain evidence="1">TRF0915ILg1</strain>
        <tissue evidence="1">Whole body</tissue>
    </source>
</reference>
<name>A0A8K0FYW7_IGNLU</name>
<protein>
    <submittedName>
        <fullName evidence="1">Uncharacterized protein</fullName>
    </submittedName>
</protein>
<dbReference type="AlphaFoldDB" id="A0A8K0FYW7"/>
<feature type="non-terminal residue" evidence="1">
    <location>
        <position position="1"/>
    </location>
</feature>
<proteinExistence type="predicted"/>
<dbReference type="Proteomes" id="UP000801492">
    <property type="component" value="Unassembled WGS sequence"/>
</dbReference>
<evidence type="ECO:0000313" key="1">
    <source>
        <dbReference type="EMBL" id="KAF2885705.1"/>
    </source>
</evidence>
<evidence type="ECO:0000313" key="2">
    <source>
        <dbReference type="Proteomes" id="UP000801492"/>
    </source>
</evidence>